<dbReference type="PROSITE" id="PS51740">
    <property type="entry name" value="SPOVT_ABRB"/>
    <property type="match status" value="1"/>
</dbReference>
<sequence length="83" mass="9373">MPIVTASKKGQIVIPKDIRKKLHIAPGKRFLIRAERDHVILTPLPDDPVDSFCGFFQAEGSLTKPLLEERKKDKTYEEKKSAG</sequence>
<dbReference type="InterPro" id="IPR037914">
    <property type="entry name" value="SpoVT-AbrB_sf"/>
</dbReference>
<dbReference type="NCBIfam" id="TIGR01439">
    <property type="entry name" value="lp_hng_hel_AbrB"/>
    <property type="match status" value="1"/>
</dbReference>
<dbReference type="AlphaFoldDB" id="A0A445MUQ4"/>
<dbReference type="PANTHER" id="PTHR34860:SF7">
    <property type="entry name" value="TRANSCRIPTION REGULATOR, SPOVT_ABRB FAMILY"/>
    <property type="match status" value="1"/>
</dbReference>
<reference evidence="3" key="1">
    <citation type="submission" date="2018-01" db="EMBL/GenBank/DDBJ databases">
        <authorList>
            <person name="Regsiter A."/>
            <person name="William W."/>
        </authorList>
    </citation>
    <scope>NUCLEOTIDE SEQUENCE</scope>
    <source>
        <strain evidence="3">TRIP AH-1</strain>
    </source>
</reference>
<dbReference type="EMBL" id="OJIN01000080">
    <property type="protein sequence ID" value="SPD73132.1"/>
    <property type="molecule type" value="Genomic_DNA"/>
</dbReference>
<dbReference type="Gene3D" id="2.10.260.10">
    <property type="match status" value="1"/>
</dbReference>
<dbReference type="GO" id="GO:0003677">
    <property type="term" value="F:DNA binding"/>
    <property type="evidence" value="ECO:0007669"/>
    <property type="project" value="UniProtKB-UniRule"/>
</dbReference>
<dbReference type="PANTHER" id="PTHR34860">
    <property type="entry name" value="REPRESSOR-LIKE PROTEIN SSO7C3"/>
    <property type="match status" value="1"/>
</dbReference>
<keyword evidence="1" id="KW-0238">DNA-binding</keyword>
<proteinExistence type="predicted"/>
<accession>A0A445MUQ4</accession>
<feature type="domain" description="SpoVT-AbrB" evidence="2">
    <location>
        <begin position="1"/>
        <end position="46"/>
    </location>
</feature>
<dbReference type="Pfam" id="PF04014">
    <property type="entry name" value="MazE_antitoxin"/>
    <property type="match status" value="1"/>
</dbReference>
<evidence type="ECO:0000256" key="1">
    <source>
        <dbReference type="PROSITE-ProRule" id="PRU01076"/>
    </source>
</evidence>
<organism evidence="3">
    <name type="scientific">uncultured Desulfobacterium sp</name>
    <dbReference type="NCBI Taxonomy" id="201089"/>
    <lineage>
        <taxon>Bacteria</taxon>
        <taxon>Pseudomonadati</taxon>
        <taxon>Thermodesulfobacteriota</taxon>
        <taxon>Desulfobacteria</taxon>
        <taxon>Desulfobacterales</taxon>
        <taxon>Desulfobacteriaceae</taxon>
        <taxon>Desulfobacterium</taxon>
        <taxon>environmental samples</taxon>
    </lineage>
</organism>
<evidence type="ECO:0000313" key="3">
    <source>
        <dbReference type="EMBL" id="SPD73132.1"/>
    </source>
</evidence>
<protein>
    <submittedName>
        <fullName evidence="3">Transcriptional regulator, AbrB family</fullName>
    </submittedName>
</protein>
<dbReference type="SMART" id="SM00966">
    <property type="entry name" value="SpoVT_AbrB"/>
    <property type="match status" value="1"/>
</dbReference>
<dbReference type="InterPro" id="IPR052975">
    <property type="entry name" value="Repressor-like_regulatory"/>
</dbReference>
<dbReference type="SUPFAM" id="SSF89447">
    <property type="entry name" value="AbrB/MazE/MraZ-like"/>
    <property type="match status" value="1"/>
</dbReference>
<gene>
    <name evidence="3" type="ORF">PITCH_A1700008</name>
</gene>
<dbReference type="InterPro" id="IPR007159">
    <property type="entry name" value="SpoVT-AbrB_dom"/>
</dbReference>
<name>A0A445MUQ4_9BACT</name>
<evidence type="ECO:0000259" key="2">
    <source>
        <dbReference type="PROSITE" id="PS51740"/>
    </source>
</evidence>